<evidence type="ECO:0000256" key="5">
    <source>
        <dbReference type="ARBA" id="ARBA00013555"/>
    </source>
</evidence>
<dbReference type="SMART" id="SM00831">
    <property type="entry name" value="Cation_ATPase_N"/>
    <property type="match status" value="1"/>
</dbReference>
<evidence type="ECO:0000256" key="9">
    <source>
        <dbReference type="ARBA" id="ARBA00022692"/>
    </source>
</evidence>
<keyword evidence="11" id="KW-0067">ATP-binding</keyword>
<dbReference type="NCBIfam" id="TIGR01494">
    <property type="entry name" value="ATPase_P-type"/>
    <property type="match status" value="2"/>
</dbReference>
<evidence type="ECO:0000256" key="12">
    <source>
        <dbReference type="ARBA" id="ARBA00022842"/>
    </source>
</evidence>
<evidence type="ECO:0000313" key="20">
    <source>
        <dbReference type="EMBL" id="GAP40195.1"/>
    </source>
</evidence>
<protein>
    <recommendedName>
        <fullName evidence="5">Magnesium-transporting ATPase, P-type 1</fullName>
        <ecNumber evidence="4">7.2.2.14</ecNumber>
    </recommendedName>
    <alternativeName>
        <fullName evidence="16">Mg(2+) transport ATPase, P-type 1</fullName>
    </alternativeName>
</protein>
<dbReference type="Pfam" id="PF13246">
    <property type="entry name" value="Cation_ATPase"/>
    <property type="match status" value="1"/>
</dbReference>
<feature type="transmembrane region" description="Helical" evidence="18">
    <location>
        <begin position="264"/>
        <end position="284"/>
    </location>
</feature>
<dbReference type="Proteomes" id="UP000053370">
    <property type="component" value="Unassembled WGS sequence"/>
</dbReference>
<dbReference type="InterPro" id="IPR006068">
    <property type="entry name" value="ATPase_P-typ_cation-transptr_C"/>
</dbReference>
<dbReference type="InterPro" id="IPR001757">
    <property type="entry name" value="P_typ_ATPase"/>
</dbReference>
<dbReference type="SUPFAM" id="SSF81665">
    <property type="entry name" value="Calcium ATPase, transmembrane domain M"/>
    <property type="match status" value="1"/>
</dbReference>
<feature type="transmembrane region" description="Helical" evidence="18">
    <location>
        <begin position="802"/>
        <end position="822"/>
    </location>
</feature>
<feature type="transmembrane region" description="Helical" evidence="18">
    <location>
        <begin position="828"/>
        <end position="849"/>
    </location>
</feature>
<dbReference type="Pfam" id="PF00122">
    <property type="entry name" value="E1-E2_ATPase"/>
    <property type="match status" value="1"/>
</dbReference>
<dbReference type="Gene3D" id="3.40.50.1000">
    <property type="entry name" value="HAD superfamily/HAD-like"/>
    <property type="match status" value="1"/>
</dbReference>
<feature type="transmembrane region" description="Helical" evidence="18">
    <location>
        <begin position="739"/>
        <end position="761"/>
    </location>
</feature>
<dbReference type="Gene3D" id="3.40.1110.10">
    <property type="entry name" value="Calcium-transporting ATPase, cytoplasmic domain N"/>
    <property type="match status" value="1"/>
</dbReference>
<evidence type="ECO:0000256" key="11">
    <source>
        <dbReference type="ARBA" id="ARBA00022840"/>
    </source>
</evidence>
<keyword evidence="10" id="KW-0547">Nucleotide-binding</keyword>
<dbReference type="InterPro" id="IPR008250">
    <property type="entry name" value="ATPase_P-typ_transduc_dom_A_sf"/>
</dbReference>
<evidence type="ECO:0000256" key="14">
    <source>
        <dbReference type="ARBA" id="ARBA00022989"/>
    </source>
</evidence>
<dbReference type="AlphaFoldDB" id="A0A0S7BUM5"/>
<dbReference type="SFLD" id="SFLDS00003">
    <property type="entry name" value="Haloacid_Dehalogenase"/>
    <property type="match status" value="1"/>
</dbReference>
<dbReference type="NCBIfam" id="TIGR01524">
    <property type="entry name" value="ATPase-IIIB_Mg"/>
    <property type="match status" value="1"/>
</dbReference>
<dbReference type="InterPro" id="IPR004014">
    <property type="entry name" value="ATPase_P-typ_cation-transptr_N"/>
</dbReference>
<comment type="function">
    <text evidence="1">Mediates magnesium influx to the cytosol.</text>
</comment>
<evidence type="ECO:0000256" key="2">
    <source>
        <dbReference type="ARBA" id="ARBA00004429"/>
    </source>
</evidence>
<dbReference type="PRINTS" id="PR01836">
    <property type="entry name" value="MGATPASE"/>
</dbReference>
<name>A0A0S7BUM5_9CHLR</name>
<keyword evidence="12" id="KW-0460">Magnesium</keyword>
<evidence type="ECO:0000256" key="15">
    <source>
        <dbReference type="ARBA" id="ARBA00023136"/>
    </source>
</evidence>
<dbReference type="InterPro" id="IPR006415">
    <property type="entry name" value="P-type_ATPase_IIIB"/>
</dbReference>
<dbReference type="PROSITE" id="PS00154">
    <property type="entry name" value="ATPASE_E1_E2"/>
    <property type="match status" value="1"/>
</dbReference>
<organism evidence="20">
    <name type="scientific">Flexilinea flocculi</name>
    <dbReference type="NCBI Taxonomy" id="1678840"/>
    <lineage>
        <taxon>Bacteria</taxon>
        <taxon>Bacillati</taxon>
        <taxon>Chloroflexota</taxon>
        <taxon>Anaerolineae</taxon>
        <taxon>Anaerolineales</taxon>
        <taxon>Anaerolineaceae</taxon>
        <taxon>Flexilinea</taxon>
    </lineage>
</organism>
<dbReference type="Pfam" id="PF00689">
    <property type="entry name" value="Cation_ATPase_C"/>
    <property type="match status" value="1"/>
</dbReference>
<comment type="subcellular location">
    <subcellularLocation>
        <location evidence="2">Cell inner membrane</location>
        <topology evidence="2">Multi-pass membrane protein</topology>
    </subcellularLocation>
</comment>
<dbReference type="SFLD" id="SFLDF00027">
    <property type="entry name" value="p-type_atpase"/>
    <property type="match status" value="1"/>
</dbReference>
<dbReference type="SUPFAM" id="SSF56784">
    <property type="entry name" value="HAD-like"/>
    <property type="match status" value="1"/>
</dbReference>
<dbReference type="Gene3D" id="1.20.1110.10">
    <property type="entry name" value="Calcium-transporting ATPase, transmembrane domain"/>
    <property type="match status" value="1"/>
</dbReference>
<dbReference type="Gene3D" id="2.70.150.10">
    <property type="entry name" value="Calcium-transporting ATPase, cytoplasmic transduction domain A"/>
    <property type="match status" value="1"/>
</dbReference>
<evidence type="ECO:0000256" key="10">
    <source>
        <dbReference type="ARBA" id="ARBA00022741"/>
    </source>
</evidence>
<keyword evidence="14 18" id="KW-1133">Transmembrane helix</keyword>
<keyword evidence="13" id="KW-1278">Translocase</keyword>
<keyword evidence="6" id="KW-1003">Cell membrane</keyword>
<dbReference type="InterPro" id="IPR018303">
    <property type="entry name" value="ATPase_P-typ_P_site"/>
</dbReference>
<gene>
    <name evidence="20" type="ORF">ATC1_13161</name>
</gene>
<dbReference type="STRING" id="1678840.ATC1_13161"/>
<feature type="transmembrane region" description="Helical" evidence="18">
    <location>
        <begin position="290"/>
        <end position="314"/>
    </location>
</feature>
<evidence type="ECO:0000256" key="8">
    <source>
        <dbReference type="ARBA" id="ARBA00022553"/>
    </source>
</evidence>
<dbReference type="GO" id="GO:0005524">
    <property type="term" value="F:ATP binding"/>
    <property type="evidence" value="ECO:0007669"/>
    <property type="project" value="UniProtKB-KW"/>
</dbReference>
<comment type="catalytic activity">
    <reaction evidence="17">
        <text>Mg(2+)(out) + ATP + H2O = Mg(2+)(in) + ADP + phosphate + H(+)</text>
        <dbReference type="Rhea" id="RHEA:10260"/>
        <dbReference type="ChEBI" id="CHEBI:15377"/>
        <dbReference type="ChEBI" id="CHEBI:15378"/>
        <dbReference type="ChEBI" id="CHEBI:18420"/>
        <dbReference type="ChEBI" id="CHEBI:30616"/>
        <dbReference type="ChEBI" id="CHEBI:43474"/>
        <dbReference type="ChEBI" id="CHEBI:456216"/>
        <dbReference type="EC" id="7.2.2.14"/>
    </reaction>
</comment>
<dbReference type="PATRIC" id="fig|1678840.3.peg.1397"/>
<dbReference type="InterPro" id="IPR023299">
    <property type="entry name" value="ATPase_P-typ_cyto_dom_N"/>
</dbReference>
<evidence type="ECO:0000256" key="6">
    <source>
        <dbReference type="ARBA" id="ARBA00022475"/>
    </source>
</evidence>
<accession>A0A0S7BUM5</accession>
<evidence type="ECO:0000256" key="7">
    <source>
        <dbReference type="ARBA" id="ARBA00022519"/>
    </source>
</evidence>
<keyword evidence="8" id="KW-0597">Phosphoprotein</keyword>
<dbReference type="GO" id="GO:0016887">
    <property type="term" value="F:ATP hydrolysis activity"/>
    <property type="evidence" value="ECO:0007669"/>
    <property type="project" value="InterPro"/>
</dbReference>
<sequence length="864" mass="95825">MKHFLMNRKKMISQQPSTFAEMTANYWSISLDQVLKELNASVEGLQANDASARLSKYGLNTIRVKQQNSIGRIMLNQIKSPLVLILIFAAIISGIVGEWVDALIVLVVVAGSTILGFSQEYSASVAIDKLRKQVTIKSNILRDGKSTILPSENVVPGDVVLLSAGSLIPADGIVLEANDFFVNQAVLTGETFPVEKKPGIVSENASLAERTNCVFMGTNVRSGIARVFIVQTGKETIFGQVAERLVSTPPETEFEHGLHEFGTLLTQIMMVMVISILALNFFMNKPFFDSLLFALALAVGISPELLPAITSITLSHGAKKMNEHGVIVRRLNAIEDFGNMDVLCTDKTGTLTEGVVHLDNALDIFGNSSKDVLRYAMINAHFQTGLDNPLDEAIQQAAQDAGIDIQDEQKISEIPYDFVRKSLSIVAENKQRQRFLITKGAMDRILPACESVQFGSDTIPLDAATRDSIEKKFGDWSEEGFRVLGLAIKEVEKQTDSYTYKDEHAMTLIGFLLFLDPPKTDVEQTIEELKKRNVQIKIITGDNAKVAKHVANHLHIPVQNIITGSDLNKQNDQVLWHLAESATIFAEMDPNQKERIIHALRKTGHVVGYMGDGINDAPALRSADIGISVDTAVDVAKDAADFVLLRKDLSILQKGIDEGRKTYANTLKYILTTISANFGNMISMAGISVYLPFLPLLASQILLNNFLSDFPGLTIASDNVDYEMIEKPNHWNTRFIRNYMILFGLTSSIFDFLTFGVLLFFFHAQPDEFRTGWFIESLLTELVIALVVRTRRPFFHSRPGNLLLASSLFFIGLTLVIPYIPFLKIFRFVPLPIPLLMALIGLTMVYVLATESVKKLFFTKIAKQ</sequence>
<dbReference type="PANTHER" id="PTHR42861">
    <property type="entry name" value="CALCIUM-TRANSPORTING ATPASE"/>
    <property type="match status" value="1"/>
</dbReference>
<keyword evidence="7" id="KW-0997">Cell inner membrane</keyword>
<evidence type="ECO:0000259" key="19">
    <source>
        <dbReference type="SMART" id="SM00831"/>
    </source>
</evidence>
<dbReference type="SUPFAM" id="SSF81653">
    <property type="entry name" value="Calcium ATPase, transduction domain A"/>
    <property type="match status" value="1"/>
</dbReference>
<dbReference type="InterPro" id="IPR044492">
    <property type="entry name" value="P_typ_ATPase_HD_dom"/>
</dbReference>
<dbReference type="InterPro" id="IPR023214">
    <property type="entry name" value="HAD_sf"/>
</dbReference>
<feature type="transmembrane region" description="Helical" evidence="18">
    <location>
        <begin position="78"/>
        <end position="96"/>
    </location>
</feature>
<dbReference type="GO" id="GO:0005886">
    <property type="term" value="C:plasma membrane"/>
    <property type="evidence" value="ECO:0007669"/>
    <property type="project" value="UniProtKB-SubCell"/>
</dbReference>
<dbReference type="EC" id="7.2.2.14" evidence="4"/>
<dbReference type="InterPro" id="IPR036412">
    <property type="entry name" value="HAD-like_sf"/>
</dbReference>
<evidence type="ECO:0000256" key="1">
    <source>
        <dbReference type="ARBA" id="ARBA00003954"/>
    </source>
</evidence>
<dbReference type="Pfam" id="PF00690">
    <property type="entry name" value="Cation_ATPase_N"/>
    <property type="match status" value="1"/>
</dbReference>
<feature type="domain" description="Cation-transporting P-type ATPase N-terminal" evidence="19">
    <location>
        <begin position="25"/>
        <end position="98"/>
    </location>
</feature>
<keyword evidence="9 18" id="KW-0812">Transmembrane</keyword>
<feature type="transmembrane region" description="Helical" evidence="18">
    <location>
        <begin position="773"/>
        <end position="790"/>
    </location>
</feature>
<feature type="transmembrane region" description="Helical" evidence="18">
    <location>
        <begin position="102"/>
        <end position="123"/>
    </location>
</feature>
<evidence type="ECO:0000256" key="16">
    <source>
        <dbReference type="ARBA" id="ARBA00029806"/>
    </source>
</evidence>
<evidence type="ECO:0000256" key="3">
    <source>
        <dbReference type="ARBA" id="ARBA00008746"/>
    </source>
</evidence>
<keyword evidence="15 18" id="KW-0472">Membrane</keyword>
<dbReference type="SFLD" id="SFLDG00002">
    <property type="entry name" value="C1.7:_P-type_atpase_like"/>
    <property type="match status" value="1"/>
</dbReference>
<reference evidence="20" key="1">
    <citation type="journal article" date="2015" name="Genome Announc.">
        <title>Draft Genome Sequence of Anaerolineae Strain TC1, a Novel Isolate from a Methanogenic Wastewater Treatment System.</title>
        <authorList>
            <person name="Matsuura N."/>
            <person name="Tourlousse D.M."/>
            <person name="Sun L."/>
            <person name="Toyonaga M."/>
            <person name="Kuroda K."/>
            <person name="Ohashi A."/>
            <person name="Cruz R."/>
            <person name="Yamaguchi T."/>
            <person name="Sekiguchi Y."/>
        </authorList>
    </citation>
    <scope>NUCLEOTIDE SEQUENCE [LARGE SCALE GENOMIC DNA]</scope>
    <source>
        <strain evidence="20">TC1</strain>
    </source>
</reference>
<keyword evidence="21" id="KW-1185">Reference proteome</keyword>
<evidence type="ECO:0000256" key="13">
    <source>
        <dbReference type="ARBA" id="ARBA00022967"/>
    </source>
</evidence>
<comment type="similarity">
    <text evidence="3">Belongs to the cation transport ATPase (P-type) (TC 3.A.3) family. Type IIIB subfamily.</text>
</comment>
<evidence type="ECO:0000313" key="21">
    <source>
        <dbReference type="Proteomes" id="UP000053370"/>
    </source>
</evidence>
<evidence type="ECO:0000256" key="18">
    <source>
        <dbReference type="SAM" id="Phobius"/>
    </source>
</evidence>
<proteinExistence type="inferred from homology"/>
<dbReference type="GO" id="GO:0015444">
    <property type="term" value="F:P-type magnesium transporter activity"/>
    <property type="evidence" value="ECO:0007669"/>
    <property type="project" value="UniProtKB-EC"/>
</dbReference>
<dbReference type="InterPro" id="IPR059000">
    <property type="entry name" value="ATPase_P-type_domA"/>
</dbReference>
<dbReference type="InterPro" id="IPR023298">
    <property type="entry name" value="ATPase_P-typ_TM_dom_sf"/>
</dbReference>
<evidence type="ECO:0000256" key="4">
    <source>
        <dbReference type="ARBA" id="ARBA00012786"/>
    </source>
</evidence>
<dbReference type="EMBL" id="DF968181">
    <property type="protein sequence ID" value="GAP40195.1"/>
    <property type="molecule type" value="Genomic_DNA"/>
</dbReference>
<evidence type="ECO:0000256" key="17">
    <source>
        <dbReference type="ARBA" id="ARBA00047295"/>
    </source>
</evidence>